<feature type="domain" description="YjiS-like" evidence="2">
    <location>
        <begin position="31"/>
        <end position="64"/>
    </location>
</feature>
<protein>
    <recommendedName>
        <fullName evidence="2">YjiS-like domain-containing protein</fullName>
    </recommendedName>
</protein>
<evidence type="ECO:0000256" key="1">
    <source>
        <dbReference type="SAM" id="MobiDB-lite"/>
    </source>
</evidence>
<proteinExistence type="predicted"/>
<name>A0A327M4N3_9PROT</name>
<gene>
    <name evidence="3" type="ORF">DOO78_19320</name>
</gene>
<evidence type="ECO:0000313" key="3">
    <source>
        <dbReference type="EMBL" id="RAI57355.1"/>
    </source>
</evidence>
<dbReference type="AlphaFoldDB" id="A0A327M4N3"/>
<organism evidence="3 4">
    <name type="scientific">Roseicella frigidaeris</name>
    <dbReference type="NCBI Taxonomy" id="2230885"/>
    <lineage>
        <taxon>Bacteria</taxon>
        <taxon>Pseudomonadati</taxon>
        <taxon>Pseudomonadota</taxon>
        <taxon>Alphaproteobacteria</taxon>
        <taxon>Acetobacterales</taxon>
        <taxon>Roseomonadaceae</taxon>
        <taxon>Roseicella</taxon>
    </lineage>
</organism>
<comment type="caution">
    <text evidence="3">The sequence shown here is derived from an EMBL/GenBank/DDBJ whole genome shotgun (WGS) entry which is preliminary data.</text>
</comment>
<evidence type="ECO:0000259" key="2">
    <source>
        <dbReference type="Pfam" id="PF06568"/>
    </source>
</evidence>
<dbReference type="Proteomes" id="UP000249065">
    <property type="component" value="Unassembled WGS sequence"/>
</dbReference>
<accession>A0A327M4N3</accession>
<sequence length="74" mass="8468">MHITRVTAPAIPDLASRPTPAPQPRTPHWLAWLEARLARRAERRQLLALEPRELRDIGLTPAEAWALARAPRRH</sequence>
<evidence type="ECO:0000313" key="4">
    <source>
        <dbReference type="Proteomes" id="UP000249065"/>
    </source>
</evidence>
<dbReference type="EMBL" id="QLIX01000018">
    <property type="protein sequence ID" value="RAI57355.1"/>
    <property type="molecule type" value="Genomic_DNA"/>
</dbReference>
<dbReference type="Pfam" id="PF06568">
    <property type="entry name" value="YjiS-like"/>
    <property type="match status" value="1"/>
</dbReference>
<feature type="region of interest" description="Disordered" evidence="1">
    <location>
        <begin position="1"/>
        <end position="25"/>
    </location>
</feature>
<reference evidence="4" key="1">
    <citation type="submission" date="2018-06" db="EMBL/GenBank/DDBJ databases">
        <authorList>
            <person name="Khan S.A."/>
        </authorList>
    </citation>
    <scope>NUCLEOTIDE SEQUENCE [LARGE SCALE GENOMIC DNA]</scope>
    <source>
        <strain evidence="4">DB-1506</strain>
    </source>
</reference>
<dbReference type="InterPro" id="IPR009506">
    <property type="entry name" value="YjiS-like"/>
</dbReference>
<keyword evidence="4" id="KW-1185">Reference proteome</keyword>